<evidence type="ECO:0000256" key="5">
    <source>
        <dbReference type="ARBA" id="ARBA00022840"/>
    </source>
</evidence>
<dbReference type="HAMAP" id="MF_01209">
    <property type="entry name" value="CPSase_S_chain"/>
    <property type="match status" value="1"/>
</dbReference>
<comment type="similarity">
    <text evidence="2 8">Belongs to the CarA family.</text>
</comment>
<dbReference type="SUPFAM" id="SSF52021">
    <property type="entry name" value="Carbamoyl phosphate synthetase, small subunit N-terminal domain"/>
    <property type="match status" value="1"/>
</dbReference>
<feature type="binding site" evidence="8">
    <location>
        <position position="255"/>
    </location>
    <ligand>
        <name>L-glutamine</name>
        <dbReference type="ChEBI" id="CHEBI:58359"/>
    </ligand>
</feature>
<dbReference type="PROSITE" id="PS51273">
    <property type="entry name" value="GATASE_TYPE_1"/>
    <property type="match status" value="1"/>
</dbReference>
<dbReference type="InterPro" id="IPR029062">
    <property type="entry name" value="Class_I_gatase-like"/>
</dbReference>
<comment type="pathway">
    <text evidence="8">Pyrimidine metabolism; UMP biosynthesis via de novo pathway; (S)-dihydroorotate from bicarbonate: step 1/3.</text>
</comment>
<reference evidence="11" key="1">
    <citation type="journal article" date="2019" name="Int. J. Syst. Evol. Microbiol.">
        <title>The Global Catalogue of Microorganisms (GCM) 10K type strain sequencing project: providing services to taxonomists for standard genome sequencing and annotation.</title>
        <authorList>
            <consortium name="The Broad Institute Genomics Platform"/>
            <consortium name="The Broad Institute Genome Sequencing Center for Infectious Disease"/>
            <person name="Wu L."/>
            <person name="Ma J."/>
        </authorList>
    </citation>
    <scope>NUCLEOTIDE SEQUENCE [LARGE SCALE GENOMIC DNA]</scope>
    <source>
        <strain evidence="11">CGMCC 4.7357</strain>
    </source>
</reference>
<keyword evidence="4 8" id="KW-0547">Nucleotide-binding</keyword>
<dbReference type="Pfam" id="PF00988">
    <property type="entry name" value="CPSase_sm_chain"/>
    <property type="match status" value="1"/>
</dbReference>
<dbReference type="Pfam" id="PF00117">
    <property type="entry name" value="GATase"/>
    <property type="match status" value="1"/>
</dbReference>
<dbReference type="PANTHER" id="PTHR43418">
    <property type="entry name" value="MULTIFUNCTIONAL TRYPTOPHAN BIOSYNTHESIS PROTEIN-RELATED"/>
    <property type="match status" value="1"/>
</dbReference>
<dbReference type="InterPro" id="IPR050472">
    <property type="entry name" value="Anth_synth/Amidotransfase"/>
</dbReference>
<sequence>MQPRRKATLTLEDGSCFHGYTFGYDEEATTGEVVFNTAMNGYNESLSDPSYAHQIMVMTYPHVGNYGVPPRDKDSNGLSKFLESDHIHMHAIVVSDYSYAYSHWNAVQSLDSWLKEEKVMGLTGIDTRALTKVLRERGSMKGVIVPEGVKEVPAFKDYNKINIVAEKSPKEVLTYGNGKKKVVLVDCGAKLNIVRNLITPDTTLIRVPWDYDFTKIDYDGLFISNGPGDPTMCHETIHHLREAFNIGKPIAGTCLGNQLMALASGAKIFKLKYGHRSHNQPVRRVGTNSCFITSQNHSFCVDSSTLSDEWNELYVNLNDGTNEGLIHKEKPFFSVQFHPEACGGPTDTLFIFDEFIRSIK</sequence>
<keyword evidence="5 8" id="KW-0067">ATP-binding</keyword>
<dbReference type="Gene3D" id="3.50.30.20">
    <property type="entry name" value="Carbamoyl-phosphate synthase small subunit, N-terminal domain"/>
    <property type="match status" value="1"/>
</dbReference>
<dbReference type="InterPro" id="IPR006274">
    <property type="entry name" value="CarbamoylP_synth_ssu"/>
</dbReference>
<dbReference type="Proteomes" id="UP001596020">
    <property type="component" value="Unassembled WGS sequence"/>
</dbReference>
<dbReference type="RefSeq" id="WP_380078794.1">
    <property type="nucleotide sequence ID" value="NZ_JBHSGO010000171.1"/>
</dbReference>
<comment type="pathway">
    <text evidence="1 8">Amino-acid biosynthesis; L-arginine biosynthesis; carbamoyl phosphate from bicarbonate: step 1/1.</text>
</comment>
<accession>A0ABV9K7Z5</accession>
<comment type="subunit">
    <text evidence="8">Composed of two chains; the small (or glutamine) chain promotes the hydrolysis of glutamine to ammonia, which is used by the large (or ammonia) chain to synthesize carbamoyl phosphate. Tetramer of heterodimers (alpha,beta)4.</text>
</comment>
<evidence type="ECO:0000256" key="3">
    <source>
        <dbReference type="ARBA" id="ARBA00022598"/>
    </source>
</evidence>
<feature type="binding site" evidence="8">
    <location>
        <position position="50"/>
    </location>
    <ligand>
        <name>L-glutamine</name>
        <dbReference type="ChEBI" id="CHEBI:58359"/>
    </ligand>
</feature>
<dbReference type="CDD" id="cd01744">
    <property type="entry name" value="GATase1_CPSase"/>
    <property type="match status" value="1"/>
</dbReference>
<proteinExistence type="inferred from homology"/>
<evidence type="ECO:0000256" key="4">
    <source>
        <dbReference type="ARBA" id="ARBA00022741"/>
    </source>
</evidence>
<dbReference type="InterPro" id="IPR036480">
    <property type="entry name" value="CarbP_synth_ssu_N_sf"/>
</dbReference>
<dbReference type="PRINTS" id="PR00097">
    <property type="entry name" value="ANTSNTHASEII"/>
</dbReference>
<feature type="binding site" evidence="8">
    <location>
        <position position="228"/>
    </location>
    <ligand>
        <name>L-glutamine</name>
        <dbReference type="ChEBI" id="CHEBI:58359"/>
    </ligand>
</feature>
<dbReference type="EMBL" id="JBHSGO010000171">
    <property type="protein sequence ID" value="MFC4666078.1"/>
    <property type="molecule type" value="Genomic_DNA"/>
</dbReference>
<evidence type="ECO:0000256" key="1">
    <source>
        <dbReference type="ARBA" id="ARBA00005077"/>
    </source>
</evidence>
<dbReference type="PRINTS" id="PR00099">
    <property type="entry name" value="CPSGATASE"/>
</dbReference>
<feature type="region of interest" description="CPSase" evidence="8">
    <location>
        <begin position="1"/>
        <end position="180"/>
    </location>
</feature>
<feature type="active site" description="Nucleophile" evidence="8">
    <location>
        <position position="254"/>
    </location>
</feature>
<feature type="binding site" evidence="8">
    <location>
        <position position="296"/>
    </location>
    <ligand>
        <name>L-glutamine</name>
        <dbReference type="ChEBI" id="CHEBI:58359"/>
    </ligand>
</feature>
<dbReference type="InterPro" id="IPR035686">
    <property type="entry name" value="CPSase_GATase1"/>
</dbReference>
<evidence type="ECO:0000256" key="6">
    <source>
        <dbReference type="ARBA" id="ARBA00022962"/>
    </source>
</evidence>
<comment type="catalytic activity">
    <reaction evidence="7 8">
        <text>hydrogencarbonate + L-glutamine + 2 ATP + H2O = carbamoyl phosphate + L-glutamate + 2 ADP + phosphate + 2 H(+)</text>
        <dbReference type="Rhea" id="RHEA:18633"/>
        <dbReference type="ChEBI" id="CHEBI:15377"/>
        <dbReference type="ChEBI" id="CHEBI:15378"/>
        <dbReference type="ChEBI" id="CHEBI:17544"/>
        <dbReference type="ChEBI" id="CHEBI:29985"/>
        <dbReference type="ChEBI" id="CHEBI:30616"/>
        <dbReference type="ChEBI" id="CHEBI:43474"/>
        <dbReference type="ChEBI" id="CHEBI:58228"/>
        <dbReference type="ChEBI" id="CHEBI:58359"/>
        <dbReference type="ChEBI" id="CHEBI:456216"/>
        <dbReference type="EC" id="6.3.5.5"/>
    </reaction>
</comment>
<feature type="active site" evidence="8">
    <location>
        <position position="340"/>
    </location>
</feature>
<dbReference type="PRINTS" id="PR00096">
    <property type="entry name" value="GATASE"/>
</dbReference>
<keyword evidence="3 8" id="KW-0436">Ligase</keyword>
<comment type="caution">
    <text evidence="8">Lacks conserved residue(s) required for the propagation of feature annotation.</text>
</comment>
<name>A0ABV9K7Z5_9PORP</name>
<dbReference type="EC" id="6.3.5.5" evidence="8"/>
<dbReference type="Gene3D" id="3.40.50.880">
    <property type="match status" value="1"/>
</dbReference>
<dbReference type="PANTHER" id="PTHR43418:SF7">
    <property type="entry name" value="CARBAMOYL-PHOSPHATE SYNTHASE SMALL CHAIN"/>
    <property type="match status" value="1"/>
</dbReference>
<keyword evidence="11" id="KW-1185">Reference proteome</keyword>
<feature type="binding site" evidence="8">
    <location>
        <position position="299"/>
    </location>
    <ligand>
        <name>L-glutamine</name>
        <dbReference type="ChEBI" id="CHEBI:58359"/>
    </ligand>
</feature>
<dbReference type="GO" id="GO:0004088">
    <property type="term" value="F:carbamoyl-phosphate synthase (glutamine-hydrolyzing) activity"/>
    <property type="evidence" value="ECO:0007669"/>
    <property type="project" value="UniProtKB-EC"/>
</dbReference>
<gene>
    <name evidence="8 10" type="primary">carA</name>
    <name evidence="10" type="ORF">ACFO3G_05625</name>
</gene>
<organism evidence="10 11">
    <name type="scientific">Falsiporphyromonas endometrii</name>
    <dbReference type="NCBI Taxonomy" id="1387297"/>
    <lineage>
        <taxon>Bacteria</taxon>
        <taxon>Pseudomonadati</taxon>
        <taxon>Bacteroidota</taxon>
        <taxon>Bacteroidia</taxon>
        <taxon>Bacteroidales</taxon>
        <taxon>Porphyromonadaceae</taxon>
        <taxon>Falsiporphyromonas</taxon>
    </lineage>
</organism>
<dbReference type="NCBIfam" id="NF009475">
    <property type="entry name" value="PRK12838.1"/>
    <property type="match status" value="1"/>
</dbReference>
<evidence type="ECO:0000256" key="8">
    <source>
        <dbReference type="HAMAP-Rule" id="MF_01209"/>
    </source>
</evidence>
<dbReference type="SMART" id="SM01097">
    <property type="entry name" value="CPSase_sm_chain"/>
    <property type="match status" value="1"/>
</dbReference>
<dbReference type="InterPro" id="IPR002474">
    <property type="entry name" value="CarbamoylP_synth_ssu_N"/>
</dbReference>
<dbReference type="SUPFAM" id="SSF52317">
    <property type="entry name" value="Class I glutamine amidotransferase-like"/>
    <property type="match status" value="1"/>
</dbReference>
<comment type="catalytic activity">
    <reaction evidence="8">
        <text>L-glutamine + H2O = L-glutamate + NH4(+)</text>
        <dbReference type="Rhea" id="RHEA:15889"/>
        <dbReference type="ChEBI" id="CHEBI:15377"/>
        <dbReference type="ChEBI" id="CHEBI:28938"/>
        <dbReference type="ChEBI" id="CHEBI:29985"/>
        <dbReference type="ChEBI" id="CHEBI:58359"/>
    </reaction>
</comment>
<evidence type="ECO:0000259" key="9">
    <source>
        <dbReference type="SMART" id="SM01097"/>
    </source>
</evidence>
<comment type="caution">
    <text evidence="10">The sequence shown here is derived from an EMBL/GenBank/DDBJ whole genome shotgun (WGS) entry which is preliminary data.</text>
</comment>
<keyword evidence="8" id="KW-0055">Arginine biosynthesis</keyword>
<feature type="binding site" evidence="8">
    <location>
        <position position="226"/>
    </location>
    <ligand>
        <name>L-glutamine</name>
        <dbReference type="ChEBI" id="CHEBI:58359"/>
    </ligand>
</feature>
<dbReference type="InterPro" id="IPR017926">
    <property type="entry name" value="GATASE"/>
</dbReference>
<feature type="binding site" evidence="8">
    <location>
        <position position="258"/>
    </location>
    <ligand>
        <name>L-glutamine</name>
        <dbReference type="ChEBI" id="CHEBI:58359"/>
    </ligand>
</feature>
<feature type="domain" description="Carbamoyl-phosphate synthase small subunit N-terminal" evidence="9">
    <location>
        <begin position="5"/>
        <end position="145"/>
    </location>
</feature>
<keyword evidence="8" id="KW-0665">Pyrimidine biosynthesis</keyword>
<feature type="active site" evidence="8">
    <location>
        <position position="338"/>
    </location>
</feature>
<keyword evidence="8" id="KW-0028">Amino-acid biosynthesis</keyword>
<evidence type="ECO:0000313" key="11">
    <source>
        <dbReference type="Proteomes" id="UP001596020"/>
    </source>
</evidence>
<comment type="function">
    <text evidence="8">Small subunit of the glutamine-dependent carbamoyl phosphate synthetase (CPSase). CPSase catalyzes the formation of carbamoyl phosphate from the ammonia moiety of glutamine, carbonate, and phosphate donated by ATP, constituting the first step of 2 biosynthetic pathways, one leading to arginine and/or urea and the other to pyrimidine nucleotides. The small subunit (glutamine amidotransferase) binds and cleaves glutamine to supply the large subunit with the substrate ammonia.</text>
</comment>
<dbReference type="NCBIfam" id="TIGR01368">
    <property type="entry name" value="CPSaseIIsmall"/>
    <property type="match status" value="1"/>
</dbReference>
<protein>
    <recommendedName>
        <fullName evidence="8">Carbamoyl phosphate synthase small chain</fullName>
        <ecNumber evidence="8">6.3.5.5</ecNumber>
    </recommendedName>
    <alternativeName>
        <fullName evidence="8">Carbamoyl phosphate synthetase glutamine chain</fullName>
    </alternativeName>
</protein>
<evidence type="ECO:0000256" key="7">
    <source>
        <dbReference type="ARBA" id="ARBA00048816"/>
    </source>
</evidence>
<keyword evidence="6 8" id="KW-0315">Glutamine amidotransferase</keyword>
<evidence type="ECO:0000256" key="2">
    <source>
        <dbReference type="ARBA" id="ARBA00007800"/>
    </source>
</evidence>
<evidence type="ECO:0000313" key="10">
    <source>
        <dbReference type="EMBL" id="MFC4666078.1"/>
    </source>
</evidence>